<dbReference type="AlphaFoldDB" id="A0A835UH59"/>
<sequence>MKSTNLVAYQKKPTLLKTIKEGAGVLLLGSFFFFCGHAGRLSPALADDLKSGVSGSVEEKIETQKTKGEEDDDLYAKLWRMSLYVKMKKGKRVEAVKYLERLVALEPEEVEWRLLQALSYDLMGKVGKSKRLFMNVLKESLCSSELCM</sequence>
<name>A0A835UH59_VANPL</name>
<dbReference type="OrthoDB" id="2012659at2759"/>
<gene>
    <name evidence="1" type="ORF">HPP92_021415</name>
</gene>
<protein>
    <submittedName>
        <fullName evidence="1">Uncharacterized protein</fullName>
    </submittedName>
</protein>
<dbReference type="Proteomes" id="UP000639772">
    <property type="component" value="Chromosome 11"/>
</dbReference>
<dbReference type="EMBL" id="JADCNM010000011">
    <property type="protein sequence ID" value="KAG0462939.1"/>
    <property type="molecule type" value="Genomic_DNA"/>
</dbReference>
<comment type="caution">
    <text evidence="1">The sequence shown here is derived from an EMBL/GenBank/DDBJ whole genome shotgun (WGS) entry which is preliminary data.</text>
</comment>
<proteinExistence type="predicted"/>
<dbReference type="SUPFAM" id="SSF48452">
    <property type="entry name" value="TPR-like"/>
    <property type="match status" value="1"/>
</dbReference>
<evidence type="ECO:0000313" key="1">
    <source>
        <dbReference type="EMBL" id="KAG0462939.1"/>
    </source>
</evidence>
<reference evidence="1 2" key="1">
    <citation type="journal article" date="2020" name="Nat. Food">
        <title>A phased Vanilla planifolia genome enables genetic improvement of flavour and production.</title>
        <authorList>
            <person name="Hasing T."/>
            <person name="Tang H."/>
            <person name="Brym M."/>
            <person name="Khazi F."/>
            <person name="Huang T."/>
            <person name="Chambers A.H."/>
        </authorList>
    </citation>
    <scope>NUCLEOTIDE SEQUENCE [LARGE SCALE GENOMIC DNA]</scope>
    <source>
        <tissue evidence="1">Leaf</tissue>
    </source>
</reference>
<dbReference type="Gene3D" id="1.25.40.10">
    <property type="entry name" value="Tetratricopeptide repeat domain"/>
    <property type="match status" value="1"/>
</dbReference>
<accession>A0A835UH59</accession>
<dbReference type="InterPro" id="IPR011990">
    <property type="entry name" value="TPR-like_helical_dom_sf"/>
</dbReference>
<evidence type="ECO:0000313" key="2">
    <source>
        <dbReference type="Proteomes" id="UP000639772"/>
    </source>
</evidence>
<organism evidence="1 2">
    <name type="scientific">Vanilla planifolia</name>
    <name type="common">Vanilla</name>
    <dbReference type="NCBI Taxonomy" id="51239"/>
    <lineage>
        <taxon>Eukaryota</taxon>
        <taxon>Viridiplantae</taxon>
        <taxon>Streptophyta</taxon>
        <taxon>Embryophyta</taxon>
        <taxon>Tracheophyta</taxon>
        <taxon>Spermatophyta</taxon>
        <taxon>Magnoliopsida</taxon>
        <taxon>Liliopsida</taxon>
        <taxon>Asparagales</taxon>
        <taxon>Orchidaceae</taxon>
        <taxon>Vanilloideae</taxon>
        <taxon>Vanilleae</taxon>
        <taxon>Vanilla</taxon>
    </lineage>
</organism>